<name>A0ACB8EXT2_9SAUR</name>
<reference evidence="1" key="1">
    <citation type="submission" date="2021-08" db="EMBL/GenBank/DDBJ databases">
        <title>The first chromosome-level gecko genome reveals the dynamic sex chromosomes of Neotropical dwarf geckos (Sphaerodactylidae: Sphaerodactylus).</title>
        <authorList>
            <person name="Pinto B.J."/>
            <person name="Keating S.E."/>
            <person name="Gamble T."/>
        </authorList>
    </citation>
    <scope>NUCLEOTIDE SEQUENCE</scope>
    <source>
        <strain evidence="1">TG3544</strain>
    </source>
</reference>
<comment type="caution">
    <text evidence="1">The sequence shown here is derived from an EMBL/GenBank/DDBJ whole genome shotgun (WGS) entry which is preliminary data.</text>
</comment>
<keyword evidence="2" id="KW-1185">Reference proteome</keyword>
<organism evidence="1 2">
    <name type="scientific">Sphaerodactylus townsendi</name>
    <dbReference type="NCBI Taxonomy" id="933632"/>
    <lineage>
        <taxon>Eukaryota</taxon>
        <taxon>Metazoa</taxon>
        <taxon>Chordata</taxon>
        <taxon>Craniata</taxon>
        <taxon>Vertebrata</taxon>
        <taxon>Euteleostomi</taxon>
        <taxon>Lepidosauria</taxon>
        <taxon>Squamata</taxon>
        <taxon>Bifurcata</taxon>
        <taxon>Gekkota</taxon>
        <taxon>Sphaerodactylidae</taxon>
        <taxon>Sphaerodactylus</taxon>
    </lineage>
</organism>
<accession>A0ACB8EXT2</accession>
<dbReference type="Proteomes" id="UP000827872">
    <property type="component" value="Linkage Group LG15"/>
</dbReference>
<evidence type="ECO:0000313" key="1">
    <source>
        <dbReference type="EMBL" id="KAH7997308.1"/>
    </source>
</evidence>
<evidence type="ECO:0000313" key="2">
    <source>
        <dbReference type="Proteomes" id="UP000827872"/>
    </source>
</evidence>
<sequence length="168" mass="18418">MEIGSPAASPAFRKICSARTGPRPPHPFVSEQPPTGTKCLVRLGESAELEKQKGLAINRRGEGGRGEGMQQKKEKKTSRNRKKQIWTGKRLWVRGEATTPANRERLSGSQARQMLSQNIHFGSWGGERAALPGSCTNGACWPREQLHCGGAAVQRGHRPVERLAPFTI</sequence>
<proteinExistence type="predicted"/>
<dbReference type="EMBL" id="CM037628">
    <property type="protein sequence ID" value="KAH7997308.1"/>
    <property type="molecule type" value="Genomic_DNA"/>
</dbReference>
<protein>
    <submittedName>
        <fullName evidence="1">Uncharacterized protein</fullName>
    </submittedName>
</protein>
<gene>
    <name evidence="1" type="ORF">K3G42_014634</name>
</gene>